<dbReference type="InterPro" id="IPR023465">
    <property type="entry name" value="Riboflavin_kinase_dom_sf"/>
</dbReference>
<reference evidence="18" key="1">
    <citation type="submission" date="2018-05" db="EMBL/GenBank/DDBJ databases">
        <authorList>
            <person name="Li Y."/>
        </authorList>
    </citation>
    <scope>NUCLEOTIDE SEQUENCE [LARGE SCALE GENOMIC DNA]</scope>
    <source>
        <strain evidence="18">sk1b4</strain>
    </source>
</reference>
<dbReference type="InterPro" id="IPR002606">
    <property type="entry name" value="Riboflavin_kinase_bac"/>
</dbReference>
<dbReference type="PANTHER" id="PTHR22749:SF6">
    <property type="entry name" value="RIBOFLAVIN KINASE"/>
    <property type="match status" value="1"/>
</dbReference>
<dbReference type="OrthoDB" id="9803667at2"/>
<evidence type="ECO:0000256" key="10">
    <source>
        <dbReference type="ARBA" id="ARBA00022827"/>
    </source>
</evidence>
<dbReference type="PANTHER" id="PTHR22749">
    <property type="entry name" value="RIBOFLAVIN KINASE/FMN ADENYLYLTRANSFERASE"/>
    <property type="match status" value="1"/>
</dbReference>
<feature type="domain" description="Riboflavin kinase" evidence="16">
    <location>
        <begin position="184"/>
        <end position="315"/>
    </location>
</feature>
<evidence type="ECO:0000256" key="5">
    <source>
        <dbReference type="ARBA" id="ARBA00022643"/>
    </source>
</evidence>
<evidence type="ECO:0000256" key="1">
    <source>
        <dbReference type="ARBA" id="ARBA00002121"/>
    </source>
</evidence>
<keyword evidence="18" id="KW-1185">Reference proteome</keyword>
<keyword evidence="5 15" id="KW-0288">FMN</keyword>
<dbReference type="SUPFAM" id="SSF52374">
    <property type="entry name" value="Nucleotidylyl transferase"/>
    <property type="match status" value="1"/>
</dbReference>
<dbReference type="NCBIfam" id="NF004160">
    <property type="entry name" value="PRK05627.1-3"/>
    <property type="match status" value="1"/>
</dbReference>
<proteinExistence type="inferred from homology"/>
<evidence type="ECO:0000256" key="15">
    <source>
        <dbReference type="PIRNR" id="PIRNR004491"/>
    </source>
</evidence>
<comment type="catalytic activity">
    <reaction evidence="13 15">
        <text>riboflavin + ATP = FMN + ADP + H(+)</text>
        <dbReference type="Rhea" id="RHEA:14357"/>
        <dbReference type="ChEBI" id="CHEBI:15378"/>
        <dbReference type="ChEBI" id="CHEBI:30616"/>
        <dbReference type="ChEBI" id="CHEBI:57986"/>
        <dbReference type="ChEBI" id="CHEBI:58210"/>
        <dbReference type="ChEBI" id="CHEBI:456216"/>
        <dbReference type="EC" id="2.7.1.26"/>
    </reaction>
</comment>
<dbReference type="Pfam" id="PF06574">
    <property type="entry name" value="FAD_syn"/>
    <property type="match status" value="1"/>
</dbReference>
<dbReference type="GO" id="GO:0009231">
    <property type="term" value="P:riboflavin biosynthetic process"/>
    <property type="evidence" value="ECO:0007669"/>
    <property type="project" value="InterPro"/>
</dbReference>
<comment type="pathway">
    <text evidence="3 15">Cofactor biosynthesis; FMN biosynthesis; FMN from riboflavin (ATP route): step 1/1.</text>
</comment>
<dbReference type="GO" id="GO:0008531">
    <property type="term" value="F:riboflavin kinase activity"/>
    <property type="evidence" value="ECO:0007669"/>
    <property type="project" value="UniProtKB-UniRule"/>
</dbReference>
<dbReference type="InterPro" id="IPR023468">
    <property type="entry name" value="Riboflavin_kinase"/>
</dbReference>
<dbReference type="EC" id="2.7.1.26" evidence="15"/>
<dbReference type="GO" id="GO:0009398">
    <property type="term" value="P:FMN biosynthetic process"/>
    <property type="evidence" value="ECO:0007669"/>
    <property type="project" value="UniProtKB-UniRule"/>
</dbReference>
<evidence type="ECO:0000313" key="17">
    <source>
        <dbReference type="EMBL" id="PWF25866.1"/>
    </source>
</evidence>
<evidence type="ECO:0000256" key="6">
    <source>
        <dbReference type="ARBA" id="ARBA00022679"/>
    </source>
</evidence>
<dbReference type="AlphaFoldDB" id="A0A2V1K3N8"/>
<dbReference type="SMART" id="SM00904">
    <property type="entry name" value="Flavokinase"/>
    <property type="match status" value="1"/>
</dbReference>
<dbReference type="Proteomes" id="UP000245283">
    <property type="component" value="Unassembled WGS sequence"/>
</dbReference>
<keyword evidence="8 15" id="KW-0547">Nucleotide-binding</keyword>
<dbReference type="NCBIfam" id="TIGR00083">
    <property type="entry name" value="ribF"/>
    <property type="match status" value="1"/>
</dbReference>
<evidence type="ECO:0000256" key="7">
    <source>
        <dbReference type="ARBA" id="ARBA00022695"/>
    </source>
</evidence>
<dbReference type="GO" id="GO:0006747">
    <property type="term" value="P:FAD biosynthetic process"/>
    <property type="evidence" value="ECO:0007669"/>
    <property type="project" value="UniProtKB-UniRule"/>
</dbReference>
<comment type="catalytic activity">
    <reaction evidence="14 15">
        <text>FMN + ATP + H(+) = FAD + diphosphate</text>
        <dbReference type="Rhea" id="RHEA:17237"/>
        <dbReference type="ChEBI" id="CHEBI:15378"/>
        <dbReference type="ChEBI" id="CHEBI:30616"/>
        <dbReference type="ChEBI" id="CHEBI:33019"/>
        <dbReference type="ChEBI" id="CHEBI:57692"/>
        <dbReference type="ChEBI" id="CHEBI:58210"/>
        <dbReference type="EC" id="2.7.7.2"/>
    </reaction>
</comment>
<evidence type="ECO:0000256" key="13">
    <source>
        <dbReference type="ARBA" id="ARBA00047880"/>
    </source>
</evidence>
<evidence type="ECO:0000256" key="3">
    <source>
        <dbReference type="ARBA" id="ARBA00005201"/>
    </source>
</evidence>
<dbReference type="UniPathway" id="UPA00277">
    <property type="reaction ID" value="UER00407"/>
</dbReference>
<comment type="similarity">
    <text evidence="15">Belongs to the ribF family.</text>
</comment>
<dbReference type="InterPro" id="IPR015864">
    <property type="entry name" value="FAD_synthase"/>
</dbReference>
<dbReference type="InterPro" id="IPR014729">
    <property type="entry name" value="Rossmann-like_a/b/a_fold"/>
</dbReference>
<dbReference type="Gene3D" id="3.40.50.620">
    <property type="entry name" value="HUPs"/>
    <property type="match status" value="1"/>
</dbReference>
<dbReference type="EMBL" id="QETB01000005">
    <property type="protein sequence ID" value="PWF25866.1"/>
    <property type="molecule type" value="Genomic_DNA"/>
</dbReference>
<dbReference type="Pfam" id="PF01687">
    <property type="entry name" value="Flavokinase"/>
    <property type="match status" value="1"/>
</dbReference>
<keyword evidence="11 15" id="KW-0067">ATP-binding</keyword>
<organism evidence="17 18">
    <name type="scientific">Ancrocorticia populi</name>
    <dbReference type="NCBI Taxonomy" id="2175228"/>
    <lineage>
        <taxon>Bacteria</taxon>
        <taxon>Bacillati</taxon>
        <taxon>Actinomycetota</taxon>
        <taxon>Actinomycetes</taxon>
        <taxon>Actinomycetales</taxon>
        <taxon>Actinomycetaceae</taxon>
        <taxon>Ancrocorticia</taxon>
    </lineage>
</organism>
<sequence length="330" mass="35743">MDVWRHPEDIPADLGPTVVTVGVFDGVHRGHHAVLSETVRNARERGQRSVALTFDPHPATVHRPDHPVKLVATLEDRIDRLAAAGINAVYVQHYTLDYAQATAESFVRDQLVGGLHASLIVVGEDARFGRNNAGDGDLLIDMGSKLGFEVILLNDLGEPAGRRWSSTWVRELLAAGDVEKAAEILGRPHRLRGAVVHGFQRGRELGFPTANLKGEELGEIPADGVYAGWLVRNVPGTSAAEYLPAAISVGTNPQFDGVERTVEAHVLGRADLNLYGEELAVDFIKRLRPMVSFESVDGLLSQMDEDLRNTALTLGVPTAGRVDPDEVTAI</sequence>
<accession>A0A2V1K3N8</accession>
<comment type="pathway">
    <text evidence="2 15">Cofactor biosynthesis; FAD biosynthesis; FAD from FMN: step 1/1.</text>
</comment>
<evidence type="ECO:0000256" key="14">
    <source>
        <dbReference type="ARBA" id="ARBA00049494"/>
    </source>
</evidence>
<gene>
    <name evidence="17" type="ORF">DD236_10005</name>
</gene>
<keyword evidence="6 15" id="KW-0808">Transferase</keyword>
<dbReference type="CDD" id="cd02064">
    <property type="entry name" value="FAD_synthetase_N"/>
    <property type="match status" value="1"/>
</dbReference>
<keyword evidence="7 15" id="KW-0548">Nucleotidyltransferase</keyword>
<dbReference type="PIRSF" id="PIRSF004491">
    <property type="entry name" value="FAD_Synth"/>
    <property type="match status" value="1"/>
</dbReference>
<dbReference type="SUPFAM" id="SSF82114">
    <property type="entry name" value="Riboflavin kinase-like"/>
    <property type="match status" value="1"/>
</dbReference>
<evidence type="ECO:0000256" key="12">
    <source>
        <dbReference type="ARBA" id="ARBA00023268"/>
    </source>
</evidence>
<evidence type="ECO:0000256" key="4">
    <source>
        <dbReference type="ARBA" id="ARBA00022630"/>
    </source>
</evidence>
<evidence type="ECO:0000256" key="11">
    <source>
        <dbReference type="ARBA" id="ARBA00022840"/>
    </source>
</evidence>
<evidence type="ECO:0000256" key="9">
    <source>
        <dbReference type="ARBA" id="ARBA00022777"/>
    </source>
</evidence>
<keyword evidence="9 15" id="KW-0418">Kinase</keyword>
<keyword evidence="4 15" id="KW-0285">Flavoprotein</keyword>
<evidence type="ECO:0000256" key="8">
    <source>
        <dbReference type="ARBA" id="ARBA00022741"/>
    </source>
</evidence>
<dbReference type="FunFam" id="2.40.30.30:FF:000003">
    <property type="entry name" value="Riboflavin biosynthesis protein"/>
    <property type="match status" value="1"/>
</dbReference>
<dbReference type="EC" id="2.7.7.2" evidence="15"/>
<comment type="function">
    <text evidence="1">Catalyzes the phosphorylation of riboflavin to FMN followed by the adenylation of FMN to FAD.</text>
</comment>
<name>A0A2V1K3N8_9ACTO</name>
<evidence type="ECO:0000259" key="16">
    <source>
        <dbReference type="SMART" id="SM00904"/>
    </source>
</evidence>
<protein>
    <recommendedName>
        <fullName evidence="15">Riboflavin biosynthesis protein</fullName>
    </recommendedName>
    <domain>
        <recommendedName>
            <fullName evidence="15">Riboflavin kinase</fullName>
            <ecNumber evidence="15">2.7.1.26</ecNumber>
        </recommendedName>
        <alternativeName>
            <fullName evidence="15">Flavokinase</fullName>
        </alternativeName>
    </domain>
    <domain>
        <recommendedName>
            <fullName evidence="15">FMN adenylyltransferase</fullName>
            <ecNumber evidence="15">2.7.7.2</ecNumber>
        </recommendedName>
        <alternativeName>
            <fullName evidence="15">FAD pyrophosphorylase</fullName>
        </alternativeName>
        <alternativeName>
            <fullName evidence="15">FAD synthase</fullName>
        </alternativeName>
    </domain>
</protein>
<dbReference type="RefSeq" id="WP_109094354.1">
    <property type="nucleotide sequence ID" value="NZ_QETB01000005.1"/>
</dbReference>
<keyword evidence="12" id="KW-0511">Multifunctional enzyme</keyword>
<comment type="caution">
    <text evidence="17">The sequence shown here is derived from an EMBL/GenBank/DDBJ whole genome shotgun (WGS) entry which is preliminary data.</text>
</comment>
<dbReference type="InterPro" id="IPR015865">
    <property type="entry name" value="Riboflavin_kinase_bac/euk"/>
</dbReference>
<dbReference type="UniPathway" id="UPA00276">
    <property type="reaction ID" value="UER00406"/>
</dbReference>
<dbReference type="GO" id="GO:0003919">
    <property type="term" value="F:FMN adenylyltransferase activity"/>
    <property type="evidence" value="ECO:0007669"/>
    <property type="project" value="UniProtKB-UniRule"/>
</dbReference>
<evidence type="ECO:0000313" key="18">
    <source>
        <dbReference type="Proteomes" id="UP000245283"/>
    </source>
</evidence>
<dbReference type="FunFam" id="3.40.50.620:FF:000021">
    <property type="entry name" value="Riboflavin biosynthesis protein"/>
    <property type="match status" value="1"/>
</dbReference>
<evidence type="ECO:0000256" key="2">
    <source>
        <dbReference type="ARBA" id="ARBA00004726"/>
    </source>
</evidence>
<dbReference type="Gene3D" id="2.40.30.30">
    <property type="entry name" value="Riboflavin kinase-like"/>
    <property type="match status" value="1"/>
</dbReference>
<keyword evidence="10 15" id="KW-0274">FAD</keyword>
<dbReference type="GO" id="GO:0005524">
    <property type="term" value="F:ATP binding"/>
    <property type="evidence" value="ECO:0007669"/>
    <property type="project" value="UniProtKB-UniRule"/>
</dbReference>